<organism evidence="2 3">
    <name type="scientific">Paenacidovorax monticola</name>
    <dbReference type="NCBI Taxonomy" id="1926868"/>
    <lineage>
        <taxon>Bacteria</taxon>
        <taxon>Pseudomonadati</taxon>
        <taxon>Pseudomonadota</taxon>
        <taxon>Betaproteobacteria</taxon>
        <taxon>Burkholderiales</taxon>
        <taxon>Comamonadaceae</taxon>
        <taxon>Paenacidovorax</taxon>
    </lineage>
</organism>
<evidence type="ECO:0000313" key="2">
    <source>
        <dbReference type="EMBL" id="QNP60024.1"/>
    </source>
</evidence>
<keyword evidence="3" id="KW-1185">Reference proteome</keyword>
<keyword evidence="1" id="KW-0732">Signal</keyword>
<protein>
    <submittedName>
        <fullName evidence="2">Uncharacterized protein</fullName>
    </submittedName>
</protein>
<dbReference type="AlphaFoldDB" id="A0A7H0HHK8"/>
<sequence>MKRATLLTLLLCIAGHAYSAELATCRSPVGKSYFHYSGLTDKKGSGWTDDKIGNAVFTLTQADDGTFDVLYVDVRGKPISSSQDGAIVRPLRKGASSISVLVFYPSNSTEIYTFFTEKDGSHKVALLQSRNGDGAIVPKSTLLVGPCEPIRFDLMK</sequence>
<feature type="signal peptide" evidence="1">
    <location>
        <begin position="1"/>
        <end position="19"/>
    </location>
</feature>
<dbReference type="Proteomes" id="UP000516057">
    <property type="component" value="Chromosome"/>
</dbReference>
<feature type="chain" id="PRO_5028876691" evidence="1">
    <location>
        <begin position="20"/>
        <end position="156"/>
    </location>
</feature>
<gene>
    <name evidence="2" type="ORF">H9L24_03555</name>
</gene>
<dbReference type="RefSeq" id="WP_187737005.1">
    <property type="nucleotide sequence ID" value="NZ_CP060790.1"/>
</dbReference>
<accession>A0A7H0HHK8</accession>
<evidence type="ECO:0000256" key="1">
    <source>
        <dbReference type="SAM" id="SignalP"/>
    </source>
</evidence>
<name>A0A7H0HHK8_9BURK</name>
<dbReference type="EMBL" id="CP060790">
    <property type="protein sequence ID" value="QNP60024.1"/>
    <property type="molecule type" value="Genomic_DNA"/>
</dbReference>
<reference evidence="2 3" key="1">
    <citation type="submission" date="2020-08" db="EMBL/GenBank/DDBJ databases">
        <title>Genome sequence of Acidovorax monticola KACC 19171T.</title>
        <authorList>
            <person name="Hyun D.-W."/>
            <person name="Bae J.-W."/>
        </authorList>
    </citation>
    <scope>NUCLEOTIDE SEQUENCE [LARGE SCALE GENOMIC DNA]</scope>
    <source>
        <strain evidence="2 3">KACC 19171</strain>
    </source>
</reference>
<evidence type="ECO:0000313" key="3">
    <source>
        <dbReference type="Proteomes" id="UP000516057"/>
    </source>
</evidence>
<dbReference type="KEGG" id="amon:H9L24_03555"/>
<proteinExistence type="predicted"/>